<evidence type="ECO:0000256" key="7">
    <source>
        <dbReference type="PIRSR" id="PIRSR600760-2"/>
    </source>
</evidence>
<reference evidence="9 10" key="1">
    <citation type="submission" date="2020-07" db="EMBL/GenBank/DDBJ databases">
        <title>Sequencing the genomes of 1000 actinobacteria strains.</title>
        <authorList>
            <person name="Klenk H.-P."/>
        </authorList>
    </citation>
    <scope>NUCLEOTIDE SEQUENCE [LARGE SCALE GENOMIC DNA]</scope>
    <source>
        <strain evidence="9 10">DSM 21349</strain>
    </source>
</reference>
<feature type="binding site" evidence="7">
    <location>
        <position position="92"/>
    </location>
    <ligand>
        <name>Mg(2+)</name>
        <dbReference type="ChEBI" id="CHEBI:18420"/>
        <label>1</label>
        <note>catalytic</note>
    </ligand>
</feature>
<dbReference type="GO" id="GO:0008934">
    <property type="term" value="F:inositol monophosphate 1-phosphatase activity"/>
    <property type="evidence" value="ECO:0007669"/>
    <property type="project" value="InterPro"/>
</dbReference>
<organism evidence="9 10">
    <name type="scientific">Nocardioides ginsengisegetis</name>
    <dbReference type="NCBI Taxonomy" id="661491"/>
    <lineage>
        <taxon>Bacteria</taxon>
        <taxon>Bacillati</taxon>
        <taxon>Actinomycetota</taxon>
        <taxon>Actinomycetes</taxon>
        <taxon>Propionibacteriales</taxon>
        <taxon>Nocardioidaceae</taxon>
        <taxon>Nocardioides</taxon>
    </lineage>
</organism>
<dbReference type="PROSITE" id="PS00629">
    <property type="entry name" value="IMP_1"/>
    <property type="match status" value="1"/>
</dbReference>
<feature type="binding site" evidence="7">
    <location>
        <position position="227"/>
    </location>
    <ligand>
        <name>Mg(2+)</name>
        <dbReference type="ChEBI" id="CHEBI:18420"/>
        <label>1</label>
        <note>catalytic</note>
    </ligand>
</feature>
<dbReference type="Proteomes" id="UP000580910">
    <property type="component" value="Unassembled WGS sequence"/>
</dbReference>
<name>A0A7W3IZY3_9ACTN</name>
<dbReference type="PRINTS" id="PR00377">
    <property type="entry name" value="IMPHPHTASES"/>
</dbReference>
<dbReference type="CDD" id="cd01639">
    <property type="entry name" value="IMPase"/>
    <property type="match status" value="1"/>
</dbReference>
<evidence type="ECO:0000256" key="8">
    <source>
        <dbReference type="RuleBase" id="RU364068"/>
    </source>
</evidence>
<evidence type="ECO:0000256" key="2">
    <source>
        <dbReference type="ARBA" id="ARBA00001946"/>
    </source>
</evidence>
<evidence type="ECO:0000256" key="4">
    <source>
        <dbReference type="ARBA" id="ARBA00022723"/>
    </source>
</evidence>
<dbReference type="Pfam" id="PF00459">
    <property type="entry name" value="Inositol_P"/>
    <property type="match status" value="1"/>
</dbReference>
<evidence type="ECO:0000256" key="6">
    <source>
        <dbReference type="ARBA" id="ARBA00022842"/>
    </source>
</evidence>
<dbReference type="InterPro" id="IPR020550">
    <property type="entry name" value="Inositol_monophosphatase_CS"/>
</dbReference>
<dbReference type="EC" id="3.1.3.25" evidence="8"/>
<keyword evidence="5 8" id="KW-0378">Hydrolase</keyword>
<dbReference type="EMBL" id="JACGXA010000001">
    <property type="protein sequence ID" value="MBA8803785.1"/>
    <property type="molecule type" value="Genomic_DNA"/>
</dbReference>
<comment type="caution">
    <text evidence="9">The sequence shown here is derived from an EMBL/GenBank/DDBJ whole genome shotgun (WGS) entry which is preliminary data.</text>
</comment>
<dbReference type="PROSITE" id="PS00630">
    <property type="entry name" value="IMP_2"/>
    <property type="match status" value="1"/>
</dbReference>
<comment type="catalytic activity">
    <reaction evidence="1 8">
        <text>a myo-inositol phosphate + H2O = myo-inositol + phosphate</text>
        <dbReference type="Rhea" id="RHEA:24056"/>
        <dbReference type="ChEBI" id="CHEBI:15377"/>
        <dbReference type="ChEBI" id="CHEBI:17268"/>
        <dbReference type="ChEBI" id="CHEBI:43474"/>
        <dbReference type="ChEBI" id="CHEBI:84139"/>
        <dbReference type="EC" id="3.1.3.25"/>
    </reaction>
</comment>
<dbReference type="AlphaFoldDB" id="A0A7W3IZY3"/>
<dbReference type="PANTHER" id="PTHR20854:SF4">
    <property type="entry name" value="INOSITOL-1-MONOPHOSPHATASE-RELATED"/>
    <property type="match status" value="1"/>
</dbReference>
<dbReference type="PANTHER" id="PTHR20854">
    <property type="entry name" value="INOSITOL MONOPHOSPHATASE"/>
    <property type="match status" value="1"/>
</dbReference>
<evidence type="ECO:0000313" key="9">
    <source>
        <dbReference type="EMBL" id="MBA8803785.1"/>
    </source>
</evidence>
<keyword evidence="4 7" id="KW-0479">Metal-binding</keyword>
<evidence type="ECO:0000256" key="5">
    <source>
        <dbReference type="ARBA" id="ARBA00022801"/>
    </source>
</evidence>
<comment type="cofactor">
    <cofactor evidence="2 7 8">
        <name>Mg(2+)</name>
        <dbReference type="ChEBI" id="CHEBI:18420"/>
    </cofactor>
</comment>
<protein>
    <recommendedName>
        <fullName evidence="8">Inositol-1-monophosphatase</fullName>
        <ecNumber evidence="8">3.1.3.25</ecNumber>
    </recommendedName>
</protein>
<dbReference type="GO" id="GO:0046872">
    <property type="term" value="F:metal ion binding"/>
    <property type="evidence" value="ECO:0007669"/>
    <property type="project" value="UniProtKB-KW"/>
</dbReference>
<dbReference type="RefSeq" id="WP_182538925.1">
    <property type="nucleotide sequence ID" value="NZ_JACGXA010000001.1"/>
</dbReference>
<dbReference type="Gene3D" id="3.40.190.80">
    <property type="match status" value="1"/>
</dbReference>
<dbReference type="InterPro" id="IPR033942">
    <property type="entry name" value="IMPase"/>
</dbReference>
<dbReference type="Gene3D" id="3.30.540.10">
    <property type="entry name" value="Fructose-1,6-Bisphosphatase, subunit A, domain 1"/>
    <property type="match status" value="1"/>
</dbReference>
<dbReference type="GO" id="GO:0046854">
    <property type="term" value="P:phosphatidylinositol phosphate biosynthetic process"/>
    <property type="evidence" value="ECO:0007669"/>
    <property type="project" value="InterPro"/>
</dbReference>
<sequence>MTSGPADLDAADLARIALEVAREAAALVRGRKAGGVTVADTKTSVVDVVTEADRASEELIRRRLLEHRPDDAILGEEGSDRPGTTGVRWVVDPIDGTVNFLYGIPQYAVSIAAELTTPDGVEVVAGVVLNAATGTEYVAHIRPDGSATATRDGAAIGVRGPAPLAQRLVGTGFSYDAGLREIQARALVDLLPRIRDIRRLGACALDLCGVAEGSLDGYVEEGVNLWDHAAGGLVARAAGATTELTTGAGGRDLLLCAPTHGFEEFREAVRTAGFLARSRVK</sequence>
<dbReference type="GO" id="GO:0007165">
    <property type="term" value="P:signal transduction"/>
    <property type="evidence" value="ECO:0007669"/>
    <property type="project" value="TreeGrafter"/>
</dbReference>
<evidence type="ECO:0000256" key="1">
    <source>
        <dbReference type="ARBA" id="ARBA00001033"/>
    </source>
</evidence>
<feature type="binding site" evidence="7">
    <location>
        <position position="94"/>
    </location>
    <ligand>
        <name>Mg(2+)</name>
        <dbReference type="ChEBI" id="CHEBI:18420"/>
        <label>1</label>
        <note>catalytic</note>
    </ligand>
</feature>
<evidence type="ECO:0000313" key="10">
    <source>
        <dbReference type="Proteomes" id="UP000580910"/>
    </source>
</evidence>
<dbReference type="InterPro" id="IPR000760">
    <property type="entry name" value="Inositol_monophosphatase-like"/>
</dbReference>
<proteinExistence type="inferred from homology"/>
<feature type="binding site" evidence="7">
    <location>
        <position position="95"/>
    </location>
    <ligand>
        <name>Mg(2+)</name>
        <dbReference type="ChEBI" id="CHEBI:18420"/>
        <label>1</label>
        <note>catalytic</note>
    </ligand>
</feature>
<feature type="binding site" evidence="7">
    <location>
        <position position="76"/>
    </location>
    <ligand>
        <name>Mg(2+)</name>
        <dbReference type="ChEBI" id="CHEBI:18420"/>
        <label>1</label>
        <note>catalytic</note>
    </ligand>
</feature>
<dbReference type="InterPro" id="IPR020583">
    <property type="entry name" value="Inositol_monoP_metal-BS"/>
</dbReference>
<evidence type="ECO:0000256" key="3">
    <source>
        <dbReference type="ARBA" id="ARBA00009759"/>
    </source>
</evidence>
<accession>A0A7W3IZY3</accession>
<comment type="similarity">
    <text evidence="3 8">Belongs to the inositol monophosphatase superfamily.</text>
</comment>
<gene>
    <name evidence="9" type="ORF">FB382_002076</name>
</gene>
<keyword evidence="10" id="KW-1185">Reference proteome</keyword>
<dbReference type="SUPFAM" id="SSF56655">
    <property type="entry name" value="Carbohydrate phosphatase"/>
    <property type="match status" value="1"/>
</dbReference>
<dbReference type="GO" id="GO:0006020">
    <property type="term" value="P:inositol metabolic process"/>
    <property type="evidence" value="ECO:0007669"/>
    <property type="project" value="TreeGrafter"/>
</dbReference>
<keyword evidence="6 7" id="KW-0460">Magnesium</keyword>